<dbReference type="AlphaFoldDB" id="A0A093V3D7"/>
<dbReference type="CDD" id="cd12148">
    <property type="entry name" value="fungal_TF_MHR"/>
    <property type="match status" value="1"/>
</dbReference>
<dbReference type="SMART" id="SM00066">
    <property type="entry name" value="GAL4"/>
    <property type="match status" value="1"/>
</dbReference>
<dbReference type="GO" id="GO:0000976">
    <property type="term" value="F:transcription cis-regulatory region binding"/>
    <property type="evidence" value="ECO:0007669"/>
    <property type="project" value="TreeGrafter"/>
</dbReference>
<dbReference type="GO" id="GO:0008270">
    <property type="term" value="F:zinc ion binding"/>
    <property type="evidence" value="ECO:0007669"/>
    <property type="project" value="InterPro"/>
</dbReference>
<reference key="1">
    <citation type="journal article" date="2014" name="PLoS Genet.">
        <title>Signature Gene Expression Reveals Novel Clues to the Molecular Mechanisms of Dimorphic Transition in Penicillium marneffei.</title>
        <authorList>
            <person name="Yang E."/>
            <person name="Wang G."/>
            <person name="Cai J."/>
            <person name="Woo P.C."/>
            <person name="Lau S.K."/>
            <person name="Yuen K.-Y."/>
            <person name="Chow W.-N."/>
            <person name="Lin X."/>
        </authorList>
    </citation>
    <scope>NUCLEOTIDE SEQUENCE [LARGE SCALE GENOMIC DNA]</scope>
    <source>
        <strain>PM1</strain>
    </source>
</reference>
<dbReference type="PANTHER" id="PTHR31845">
    <property type="entry name" value="FINGER DOMAIN PROTEIN, PUTATIVE-RELATED"/>
    <property type="match status" value="1"/>
</dbReference>
<proteinExistence type="predicted"/>
<dbReference type="InterPro" id="IPR001138">
    <property type="entry name" value="Zn2Cys6_DnaBD"/>
</dbReference>
<feature type="compositionally biased region" description="Polar residues" evidence="6">
    <location>
        <begin position="160"/>
        <end position="169"/>
    </location>
</feature>
<keyword evidence="5" id="KW-0539">Nucleus</keyword>
<feature type="region of interest" description="Disordered" evidence="6">
    <location>
        <begin position="154"/>
        <end position="175"/>
    </location>
</feature>
<comment type="subcellular location">
    <subcellularLocation>
        <location evidence="1">Nucleus</location>
    </subcellularLocation>
</comment>
<dbReference type="CDD" id="cd00067">
    <property type="entry name" value="GAL4"/>
    <property type="match status" value="1"/>
</dbReference>
<keyword evidence="3" id="KW-0238">DNA-binding</keyword>
<reference evidence="8" key="2">
    <citation type="journal article" date="2014" name="PLoS Genet.">
        <title>Signature gene expression reveals novel clues to the molecular mechanisms of dimorphic transition in Penicillium marneffei.</title>
        <authorList>
            <person name="Yang E."/>
            <person name="Wang G."/>
            <person name="Cai J."/>
            <person name="Woo P.C."/>
            <person name="Lau S.K."/>
            <person name="Yuen K.-Y."/>
            <person name="Chow W.-N."/>
            <person name="Lin X."/>
        </authorList>
    </citation>
    <scope>NUCLEOTIDE SEQUENCE</scope>
    <source>
        <strain evidence="8">PM1</strain>
    </source>
</reference>
<dbReference type="SUPFAM" id="SSF57701">
    <property type="entry name" value="Zn2/Cys6 DNA-binding domain"/>
    <property type="match status" value="1"/>
</dbReference>
<evidence type="ECO:0000256" key="5">
    <source>
        <dbReference type="ARBA" id="ARBA00023242"/>
    </source>
</evidence>
<dbReference type="PROSITE" id="PS50048">
    <property type="entry name" value="ZN2_CY6_FUNGAL_2"/>
    <property type="match status" value="1"/>
</dbReference>
<comment type="caution">
    <text evidence="8">The sequence shown here is derived from an EMBL/GenBank/DDBJ whole genome shotgun (WGS) entry which is preliminary data.</text>
</comment>
<evidence type="ECO:0000256" key="6">
    <source>
        <dbReference type="SAM" id="MobiDB-lite"/>
    </source>
</evidence>
<keyword evidence="4" id="KW-0804">Transcription</keyword>
<evidence type="ECO:0000256" key="3">
    <source>
        <dbReference type="ARBA" id="ARBA00023125"/>
    </source>
</evidence>
<dbReference type="InterPro" id="IPR051089">
    <property type="entry name" value="prtT"/>
</dbReference>
<dbReference type="EMBL" id="JPOX01000064">
    <property type="protein sequence ID" value="KFX41291.1"/>
    <property type="molecule type" value="Genomic_DNA"/>
</dbReference>
<name>A0A093V3D7_TALMA</name>
<gene>
    <name evidence="8" type="ORF">GQ26_0640190</name>
</gene>
<accession>A0A093V3D7</accession>
<dbReference type="Gene3D" id="4.10.240.10">
    <property type="entry name" value="Zn(2)-C6 fungal-type DNA-binding domain"/>
    <property type="match status" value="1"/>
</dbReference>
<evidence type="ECO:0000256" key="1">
    <source>
        <dbReference type="ARBA" id="ARBA00004123"/>
    </source>
</evidence>
<organism evidence="8">
    <name type="scientific">Talaromyces marneffei PM1</name>
    <dbReference type="NCBI Taxonomy" id="1077442"/>
    <lineage>
        <taxon>Eukaryota</taxon>
        <taxon>Fungi</taxon>
        <taxon>Dikarya</taxon>
        <taxon>Ascomycota</taxon>
        <taxon>Pezizomycotina</taxon>
        <taxon>Eurotiomycetes</taxon>
        <taxon>Eurotiomycetidae</taxon>
        <taxon>Eurotiales</taxon>
        <taxon>Trichocomaceae</taxon>
        <taxon>Talaromyces</taxon>
        <taxon>Talaromyces sect. Talaromyces</taxon>
    </lineage>
</organism>
<dbReference type="InterPro" id="IPR036864">
    <property type="entry name" value="Zn2-C6_fun-type_DNA-bd_sf"/>
</dbReference>
<dbReference type="PROSITE" id="PS00463">
    <property type="entry name" value="ZN2_CY6_FUNGAL_1"/>
    <property type="match status" value="1"/>
</dbReference>
<sequence>MKLSESAEFTGQQLVFVPLLDVLATEAVTATVPSRQPKKATSACEVCRALKVKCIQPEEGQPCTKCARSNSQCVFPEPRQRDRVSQRARPRLADLESKLANIIGLLSRSSAPHGGIQTPVETGSGLPAIPDYFSSSPHPAAELISQGYLAGSELDESPELSDNQNATENTPKESYGASTAMDAAWITDLGLGLVVLDHLLDTFRGMVSYFPFVQLSESWTAASMAEDRPFLLLAAVAAASSKFCHLQDALIRQFKESLSKRVVMAGEKDLDLLQGLLVHLAWFQFHFIPGSQQDYLYLQIAISMVIDLHLDQEAADLLERRTELGNIYTREACRAYLGCYYLSGIITMSSGRPNNLQYHKNMLPCAMMLQQQPEFETDSLIYPVTKVLQFAEEVCETYRSEGLYGPRLYIHAERFTTRLEDWWSSLSMHLRNTILLINAYHTVKIRIQEMGLVYRYGPRKTPVPKAQADSTLLSVPPMVISNLIKCVTSTKESLDSFLAIPVTGHCSLPFSTWYQLILTVFVLYRLSVGLLEVPEWNVEIAQQTVDLQAYFDTLLSYLHIMKSSPDRQIPTKSLFSRIPEIMESVRTSYALAREDIVEVRDSSNAHHELNASNNTASSVQRLRRCPALRYSNRQVTQAPSQPAPQNAIAMEIQRIEDEKLWGDLLVMETPSII</sequence>
<evidence type="ECO:0000259" key="7">
    <source>
        <dbReference type="PROSITE" id="PS50048"/>
    </source>
</evidence>
<protein>
    <submittedName>
        <fullName evidence="8">Protein priB</fullName>
    </submittedName>
</protein>
<dbReference type="Pfam" id="PF00172">
    <property type="entry name" value="Zn_clus"/>
    <property type="match status" value="1"/>
</dbReference>
<evidence type="ECO:0000256" key="4">
    <source>
        <dbReference type="ARBA" id="ARBA00023163"/>
    </source>
</evidence>
<dbReference type="GO" id="GO:0000981">
    <property type="term" value="F:DNA-binding transcription factor activity, RNA polymerase II-specific"/>
    <property type="evidence" value="ECO:0007669"/>
    <property type="project" value="InterPro"/>
</dbReference>
<feature type="domain" description="Zn(2)-C6 fungal-type" evidence="7">
    <location>
        <begin position="43"/>
        <end position="75"/>
    </location>
</feature>
<dbReference type="GO" id="GO:0005634">
    <property type="term" value="C:nucleus"/>
    <property type="evidence" value="ECO:0007669"/>
    <property type="project" value="UniProtKB-SubCell"/>
</dbReference>
<dbReference type="PANTHER" id="PTHR31845:SF10">
    <property type="entry name" value="ZN(II)2CYS6 TRANSCRIPTION FACTOR (EUROFUNG)"/>
    <property type="match status" value="1"/>
</dbReference>
<keyword evidence="2" id="KW-0805">Transcription regulation</keyword>
<evidence type="ECO:0000256" key="2">
    <source>
        <dbReference type="ARBA" id="ARBA00023015"/>
    </source>
</evidence>
<evidence type="ECO:0000313" key="8">
    <source>
        <dbReference type="EMBL" id="KFX41291.1"/>
    </source>
</evidence>